<gene>
    <name evidence="2" type="ORF">VN97_g2405</name>
</gene>
<keyword evidence="1" id="KW-0472">Membrane</keyword>
<dbReference type="Proteomes" id="UP001227192">
    <property type="component" value="Unassembled WGS sequence"/>
</dbReference>
<keyword evidence="1" id="KW-1133">Transmembrane helix</keyword>
<keyword evidence="1" id="KW-0812">Transmembrane</keyword>
<dbReference type="EMBL" id="LACB01000046">
    <property type="protein sequence ID" value="KAJ9490843.1"/>
    <property type="molecule type" value="Genomic_DNA"/>
</dbReference>
<feature type="transmembrane region" description="Helical" evidence="1">
    <location>
        <begin position="52"/>
        <end position="69"/>
    </location>
</feature>
<evidence type="ECO:0000313" key="2">
    <source>
        <dbReference type="EMBL" id="KAJ9490843.1"/>
    </source>
</evidence>
<reference evidence="2" key="2">
    <citation type="journal article" date="2016" name="Fungal Biol.">
        <title>Ochratoxin A production by Penicillium thymicola.</title>
        <authorList>
            <person name="Nguyen H.D.T."/>
            <person name="McMullin D.R."/>
            <person name="Ponomareva E."/>
            <person name="Riley R."/>
            <person name="Pomraning K.R."/>
            <person name="Baker S.E."/>
            <person name="Seifert K.A."/>
        </authorList>
    </citation>
    <scope>NUCLEOTIDE SEQUENCE</scope>
    <source>
        <strain evidence="2">DAOM 180753</strain>
    </source>
</reference>
<name>A0AAI9XC89_PENTH</name>
<dbReference type="AlphaFoldDB" id="A0AAI9XC89"/>
<keyword evidence="3" id="KW-1185">Reference proteome</keyword>
<reference evidence="2" key="1">
    <citation type="submission" date="2015-06" db="EMBL/GenBank/DDBJ databases">
        <authorList>
            <person name="Nguyen H."/>
        </authorList>
    </citation>
    <scope>NUCLEOTIDE SEQUENCE</scope>
    <source>
        <strain evidence="2">DAOM 180753</strain>
    </source>
</reference>
<evidence type="ECO:0000256" key="1">
    <source>
        <dbReference type="SAM" id="Phobius"/>
    </source>
</evidence>
<evidence type="ECO:0000313" key="3">
    <source>
        <dbReference type="Proteomes" id="UP001227192"/>
    </source>
</evidence>
<comment type="caution">
    <text evidence="2">The sequence shown here is derived from an EMBL/GenBank/DDBJ whole genome shotgun (WGS) entry which is preliminary data.</text>
</comment>
<accession>A0AAI9XC89</accession>
<protein>
    <submittedName>
        <fullName evidence="2">Uncharacterized protein</fullName>
    </submittedName>
</protein>
<sequence>MSEAHELPAGPLRPKKSWGKENLGKWETHRLRKEMIRCFAARITRPVSAHENRFFPFFFFFFLFSFFLFQTSFSIWGTALYLFRLGILGLIFS</sequence>
<organism evidence="2 3">
    <name type="scientific">Penicillium thymicola</name>
    <dbReference type="NCBI Taxonomy" id="293382"/>
    <lineage>
        <taxon>Eukaryota</taxon>
        <taxon>Fungi</taxon>
        <taxon>Dikarya</taxon>
        <taxon>Ascomycota</taxon>
        <taxon>Pezizomycotina</taxon>
        <taxon>Eurotiomycetes</taxon>
        <taxon>Eurotiomycetidae</taxon>
        <taxon>Eurotiales</taxon>
        <taxon>Aspergillaceae</taxon>
        <taxon>Penicillium</taxon>
    </lineage>
</organism>
<proteinExistence type="predicted"/>